<dbReference type="AlphaFoldDB" id="A0A915AEC0"/>
<dbReference type="Proteomes" id="UP000887569">
    <property type="component" value="Unplaced"/>
</dbReference>
<protein>
    <submittedName>
        <fullName evidence="4">GLOBIN domain-containing protein</fullName>
    </submittedName>
</protein>
<dbReference type="GO" id="GO:0019825">
    <property type="term" value="F:oxygen binding"/>
    <property type="evidence" value="ECO:0007669"/>
    <property type="project" value="InterPro"/>
</dbReference>
<dbReference type="CDD" id="cd01040">
    <property type="entry name" value="Mb-like"/>
    <property type="match status" value="1"/>
</dbReference>
<organism evidence="3 4">
    <name type="scientific">Parascaris univalens</name>
    <name type="common">Nematode worm</name>
    <dbReference type="NCBI Taxonomy" id="6257"/>
    <lineage>
        <taxon>Eukaryota</taxon>
        <taxon>Metazoa</taxon>
        <taxon>Ecdysozoa</taxon>
        <taxon>Nematoda</taxon>
        <taxon>Chromadorea</taxon>
        <taxon>Rhabditida</taxon>
        <taxon>Spirurina</taxon>
        <taxon>Ascaridomorpha</taxon>
        <taxon>Ascaridoidea</taxon>
        <taxon>Ascarididae</taxon>
        <taxon>Parascaris</taxon>
    </lineage>
</organism>
<dbReference type="PROSITE" id="PS01033">
    <property type="entry name" value="GLOBIN"/>
    <property type="match status" value="1"/>
</dbReference>
<evidence type="ECO:0000313" key="3">
    <source>
        <dbReference type="Proteomes" id="UP000887569"/>
    </source>
</evidence>
<dbReference type="SUPFAM" id="SSF46458">
    <property type="entry name" value="Globin-like"/>
    <property type="match status" value="1"/>
</dbReference>
<evidence type="ECO:0000313" key="4">
    <source>
        <dbReference type="WBParaSite" id="PgR006_g064_t01"/>
    </source>
</evidence>
<keyword evidence="3" id="KW-1185">Reference proteome</keyword>
<reference evidence="4" key="1">
    <citation type="submission" date="2022-11" db="UniProtKB">
        <authorList>
            <consortium name="WormBaseParasite"/>
        </authorList>
    </citation>
    <scope>IDENTIFICATION</scope>
</reference>
<dbReference type="InterPro" id="IPR000971">
    <property type="entry name" value="Globin"/>
</dbReference>
<proteinExistence type="predicted"/>
<feature type="domain" description="Globin" evidence="2">
    <location>
        <begin position="101"/>
        <end position="283"/>
    </location>
</feature>
<dbReference type="WBParaSite" id="PgR006_g064_t01">
    <property type="protein sequence ID" value="PgR006_g064_t01"/>
    <property type="gene ID" value="PgR006_g064"/>
</dbReference>
<dbReference type="InterPro" id="IPR009050">
    <property type="entry name" value="Globin-like_sf"/>
</dbReference>
<accession>A0A915AEC0</accession>
<dbReference type="InterPro" id="IPR012292">
    <property type="entry name" value="Globin/Proto"/>
</dbReference>
<dbReference type="Gene3D" id="1.10.490.10">
    <property type="entry name" value="Globins"/>
    <property type="match status" value="1"/>
</dbReference>
<feature type="compositionally biased region" description="Basic and acidic residues" evidence="1">
    <location>
        <begin position="13"/>
        <end position="26"/>
    </location>
</feature>
<evidence type="ECO:0000259" key="2">
    <source>
        <dbReference type="PROSITE" id="PS01033"/>
    </source>
</evidence>
<sequence>MGNSGSRGAQHPQDAKRRSSKQREESVSPIRFPEYRIRSESLAHTQSARKLSSFRRDDEEEPPIIAINKNRSKSFRSASQLQTSRYFAGGRRKSDICETTGLSMHQKAILTARWRQLPQGIVFDLGKRVFGTLFQKDPNLLVVIKLEHLQGTDAWRDHVNFHMHAQRFTHALSQCMRHLLEPIVAADRLQEFGATYAEMEDSENFHRTLIPHSYWDRLISAMTSVAKEFHENSSQKSRRNSLSVSSALLATNERLDLQTDATNISAWSALAIFVANQIRFGYDMERMLRAELKKLGINDQRKVA</sequence>
<evidence type="ECO:0000256" key="1">
    <source>
        <dbReference type="SAM" id="MobiDB-lite"/>
    </source>
</evidence>
<feature type="region of interest" description="Disordered" evidence="1">
    <location>
        <begin position="1"/>
        <end position="65"/>
    </location>
</feature>
<name>A0A915AEC0_PARUN</name>
<dbReference type="InterPro" id="IPR044399">
    <property type="entry name" value="Mb-like_M"/>
</dbReference>
<dbReference type="GO" id="GO:0020037">
    <property type="term" value="F:heme binding"/>
    <property type="evidence" value="ECO:0007669"/>
    <property type="project" value="InterPro"/>
</dbReference>